<dbReference type="SUPFAM" id="SSF56112">
    <property type="entry name" value="Protein kinase-like (PK-like)"/>
    <property type="match status" value="1"/>
</dbReference>
<feature type="region of interest" description="Disordered" evidence="2">
    <location>
        <begin position="375"/>
        <end position="466"/>
    </location>
</feature>
<accession>A0A0M9EP42</accession>
<proteinExistence type="predicted"/>
<gene>
    <name evidence="3" type="ORF">FLAG1_10211</name>
</gene>
<dbReference type="PANTHER" id="PTHR37171">
    <property type="entry name" value="SERINE/THREONINE-PROTEIN KINASE YRZF-RELATED"/>
    <property type="match status" value="1"/>
</dbReference>
<keyword evidence="4" id="KW-1185">Reference proteome</keyword>
<name>A0A0M9EP42_FUSLA</name>
<dbReference type="AlphaFoldDB" id="A0A0M9EP42"/>
<dbReference type="Proteomes" id="UP000037904">
    <property type="component" value="Unassembled WGS sequence"/>
</dbReference>
<dbReference type="Gene3D" id="1.10.510.10">
    <property type="entry name" value="Transferase(Phosphotransferase) domain 1"/>
    <property type="match status" value="1"/>
</dbReference>
<organism evidence="3 4">
    <name type="scientific">Fusarium langsethiae</name>
    <dbReference type="NCBI Taxonomy" id="179993"/>
    <lineage>
        <taxon>Eukaryota</taxon>
        <taxon>Fungi</taxon>
        <taxon>Dikarya</taxon>
        <taxon>Ascomycota</taxon>
        <taxon>Pezizomycotina</taxon>
        <taxon>Sordariomycetes</taxon>
        <taxon>Hypocreomycetidae</taxon>
        <taxon>Hypocreales</taxon>
        <taxon>Nectriaceae</taxon>
        <taxon>Fusarium</taxon>
    </lineage>
</organism>
<dbReference type="InterPro" id="IPR011009">
    <property type="entry name" value="Kinase-like_dom_sf"/>
</dbReference>
<evidence type="ECO:0000313" key="3">
    <source>
        <dbReference type="EMBL" id="KPA36993.1"/>
    </source>
</evidence>
<feature type="coiled-coil region" evidence="1">
    <location>
        <begin position="7"/>
        <end position="34"/>
    </location>
</feature>
<protein>
    <submittedName>
        <fullName evidence="3">Uncharacterized protein</fullName>
    </submittedName>
</protein>
<feature type="compositionally biased region" description="Low complexity" evidence="2">
    <location>
        <begin position="457"/>
        <end position="466"/>
    </location>
</feature>
<dbReference type="PANTHER" id="PTHR37171:SF1">
    <property type="entry name" value="SERINE_THREONINE-PROTEIN KINASE YRZF-RELATED"/>
    <property type="match status" value="1"/>
</dbReference>
<feature type="compositionally biased region" description="Basic and acidic residues" evidence="2">
    <location>
        <begin position="391"/>
        <end position="402"/>
    </location>
</feature>
<comment type="caution">
    <text evidence="3">The sequence shown here is derived from an EMBL/GenBank/DDBJ whole genome shotgun (WGS) entry which is preliminary data.</text>
</comment>
<dbReference type="InterPro" id="IPR052396">
    <property type="entry name" value="Meiotic_Drive_Suppr_Kinase"/>
</dbReference>
<keyword evidence="1" id="KW-0175">Coiled coil</keyword>
<evidence type="ECO:0000313" key="4">
    <source>
        <dbReference type="Proteomes" id="UP000037904"/>
    </source>
</evidence>
<dbReference type="EMBL" id="JXCE01000501">
    <property type="protein sequence ID" value="KPA36993.1"/>
    <property type="molecule type" value="Genomic_DNA"/>
</dbReference>
<feature type="compositionally biased region" description="Basic and acidic residues" evidence="2">
    <location>
        <begin position="411"/>
        <end position="436"/>
    </location>
</feature>
<evidence type="ECO:0000256" key="1">
    <source>
        <dbReference type="SAM" id="Coils"/>
    </source>
</evidence>
<evidence type="ECO:0000256" key="2">
    <source>
        <dbReference type="SAM" id="MobiDB-lite"/>
    </source>
</evidence>
<sequence length="708" mass="81385">MTDETSTEELKKKLDALQSQVDDLKRQRDAETERSRNTTLEEYLTEYHDRVFSKLSIDSHPKWSSKGSTNVKNKWCPTNLQPWTGFLDLQTQTFARLGDTFSRNAQLFESRTVMDGQGDRLSREKITNERSLEYFINGTVAAPMKLIIDKLKDFVDVRKEFAIGHGVDFQNSTHILADTSEEVFERQKIPRTPGLLRPDQICVMRQSDDNGFDPTAMIYIAEYKSPCKLTRQHLRGGLHEMNIYEDVVNRVTIPNSPKAKFKCQAEELTASALTQTYHYMIERGLEFGILTTGEAIVFLKIDWMEPETLYWHLAEPSHEVPAHKENPAVCTAVGQYLAFTLMAMGQPQHGQDEIHRAMTKLTKWEIDFEAVLRQIPEDERLTPTDDSPGYEPKRYKDQDRSPLRFQKRKRQDSDGHESTPLRRDRRESDDEGEGPRPADTPTPAERNIGSRREPSARQQRGNGTQGRQYCTQKCLLGLVNNGILDTTCPNVYLHQTHGENHPVSHAEWLNLLKKQLSHTLDEGIRPLGQSGTRGVLFEVSLLKYGYTFIGKGTVKAFIHDLEHEALVYERLKPIQGVHVPVFLGSVDLGRTYYYFHRVYIVHLTFLSFAGESLDEADTRKDLQSLATEALRAVHQEGVMHQDVRRENMLFCREAGGVIIIDFERALLIERPRVGVRKRKWKEVMERGRKRRGLKEDIVMAQIACREVC</sequence>
<reference evidence="3 4" key="1">
    <citation type="submission" date="2015-04" db="EMBL/GenBank/DDBJ databases">
        <title>The draft genome sequence of Fusarium langsethiae, a T-2/HT-2 mycotoxin producer.</title>
        <authorList>
            <person name="Lysoe E."/>
            <person name="Divon H.H."/>
            <person name="Terzi V."/>
            <person name="Orru L."/>
            <person name="Lamontanara A."/>
            <person name="Kolseth A.-K."/>
            <person name="Frandsen R.J."/>
            <person name="Nielsen K."/>
            <person name="Thrane U."/>
        </authorList>
    </citation>
    <scope>NUCLEOTIDE SEQUENCE [LARGE SCALE GENOMIC DNA]</scope>
    <source>
        <strain evidence="3 4">Fl201059</strain>
    </source>
</reference>